<keyword evidence="1" id="KW-0233">DNA recombination</keyword>
<keyword evidence="3" id="KW-1185">Reference proteome</keyword>
<name>A0A4P7D5S4_9BURK</name>
<dbReference type="GO" id="GO:0006310">
    <property type="term" value="P:DNA recombination"/>
    <property type="evidence" value="ECO:0007669"/>
    <property type="project" value="UniProtKB-KW"/>
</dbReference>
<dbReference type="AlphaFoldDB" id="A0A4P7D5S4"/>
<sequence>MTSSPPPGSHRRPAPPLLAHLGTGKPLSASMVRALFNRVFVRAADQLERTYPGAAADLRRASTHWLGRPHSNHALDAGGVVRDVQVGPGHASLATTTLHTKVDNARRFGLVDQFFNAAVRPDRDGAAGK</sequence>
<dbReference type="Proteomes" id="UP000295727">
    <property type="component" value="Plasmid unnamed1"/>
</dbReference>
<organism evidence="2 3">
    <name type="scientific">Paraburkholderia pallida</name>
    <dbReference type="NCBI Taxonomy" id="2547399"/>
    <lineage>
        <taxon>Bacteria</taxon>
        <taxon>Pseudomonadati</taxon>
        <taxon>Pseudomonadota</taxon>
        <taxon>Betaproteobacteria</taxon>
        <taxon>Burkholderiales</taxon>
        <taxon>Burkholderiaceae</taxon>
        <taxon>Paraburkholderia</taxon>
    </lineage>
</organism>
<dbReference type="KEGG" id="ppai:E1956_44365"/>
<dbReference type="InterPro" id="IPR013762">
    <property type="entry name" value="Integrase-like_cat_sf"/>
</dbReference>
<dbReference type="SUPFAM" id="SSF56349">
    <property type="entry name" value="DNA breaking-rejoining enzymes"/>
    <property type="match status" value="1"/>
</dbReference>
<accession>A0A4P7D5S4</accession>
<evidence type="ECO:0000313" key="2">
    <source>
        <dbReference type="EMBL" id="QBR04171.1"/>
    </source>
</evidence>
<reference evidence="2 3" key="1">
    <citation type="submission" date="2019-03" db="EMBL/GenBank/DDBJ databases">
        <title>Paraburkholderia sp. 7MH5, isolated from subtropical forest soil.</title>
        <authorList>
            <person name="Gao Z.-H."/>
            <person name="Qiu L.-H."/>
        </authorList>
    </citation>
    <scope>NUCLEOTIDE SEQUENCE [LARGE SCALE GENOMIC DNA]</scope>
    <source>
        <strain evidence="2 3">7MH5</strain>
        <plasmid evidence="2 3">unnamed1</plasmid>
    </source>
</reference>
<evidence type="ECO:0008006" key="4">
    <source>
        <dbReference type="Google" id="ProtNLM"/>
    </source>
</evidence>
<dbReference type="InterPro" id="IPR011010">
    <property type="entry name" value="DNA_brk_join_enz"/>
</dbReference>
<evidence type="ECO:0000313" key="3">
    <source>
        <dbReference type="Proteomes" id="UP000295727"/>
    </source>
</evidence>
<dbReference type="GO" id="GO:0003677">
    <property type="term" value="F:DNA binding"/>
    <property type="evidence" value="ECO:0007669"/>
    <property type="project" value="InterPro"/>
</dbReference>
<dbReference type="GO" id="GO:0015074">
    <property type="term" value="P:DNA integration"/>
    <property type="evidence" value="ECO:0007669"/>
    <property type="project" value="InterPro"/>
</dbReference>
<protein>
    <recommendedName>
        <fullName evidence="4">Phage integrase family protein</fullName>
    </recommendedName>
</protein>
<dbReference type="Gene3D" id="1.10.443.10">
    <property type="entry name" value="Intergrase catalytic core"/>
    <property type="match status" value="1"/>
</dbReference>
<geneLocation type="plasmid" evidence="2 3">
    <name>unnamed1</name>
</geneLocation>
<proteinExistence type="predicted"/>
<gene>
    <name evidence="2" type="ORF">E1956_44365</name>
</gene>
<dbReference type="RefSeq" id="WP_134760297.1">
    <property type="nucleotide sequence ID" value="NZ_CP038152.1"/>
</dbReference>
<dbReference type="GeneID" id="39650059"/>
<evidence type="ECO:0000256" key="1">
    <source>
        <dbReference type="ARBA" id="ARBA00023172"/>
    </source>
</evidence>
<dbReference type="EMBL" id="CP038152">
    <property type="protein sequence ID" value="QBR04171.1"/>
    <property type="molecule type" value="Genomic_DNA"/>
</dbReference>
<keyword evidence="2" id="KW-0614">Plasmid</keyword>
<dbReference type="OrthoDB" id="8610787at2"/>